<evidence type="ECO:0000313" key="1">
    <source>
        <dbReference type="EMBL" id="CAG2211888.1"/>
    </source>
</evidence>
<proteinExistence type="predicted"/>
<gene>
    <name evidence="1" type="ORF">MEDL_25911</name>
</gene>
<dbReference type="Proteomes" id="UP000683360">
    <property type="component" value="Unassembled WGS sequence"/>
</dbReference>
<dbReference type="EMBL" id="CAJPWZ010001281">
    <property type="protein sequence ID" value="CAG2211888.1"/>
    <property type="molecule type" value="Genomic_DNA"/>
</dbReference>
<accession>A0A8S3RZX4</accession>
<dbReference type="Gene3D" id="1.10.533.10">
    <property type="entry name" value="Death Domain, Fas"/>
    <property type="match status" value="1"/>
</dbReference>
<name>A0A8S3RZX4_MYTED</name>
<dbReference type="AlphaFoldDB" id="A0A8S3RZX4"/>
<organism evidence="1 2">
    <name type="scientific">Mytilus edulis</name>
    <name type="common">Blue mussel</name>
    <dbReference type="NCBI Taxonomy" id="6550"/>
    <lineage>
        <taxon>Eukaryota</taxon>
        <taxon>Metazoa</taxon>
        <taxon>Spiralia</taxon>
        <taxon>Lophotrochozoa</taxon>
        <taxon>Mollusca</taxon>
        <taxon>Bivalvia</taxon>
        <taxon>Autobranchia</taxon>
        <taxon>Pteriomorphia</taxon>
        <taxon>Mytilida</taxon>
        <taxon>Mytiloidea</taxon>
        <taxon>Mytilidae</taxon>
        <taxon>Mytilinae</taxon>
        <taxon>Mytilus</taxon>
    </lineage>
</organism>
<evidence type="ECO:0000313" key="2">
    <source>
        <dbReference type="Proteomes" id="UP000683360"/>
    </source>
</evidence>
<dbReference type="InterPro" id="IPR011029">
    <property type="entry name" value="DEATH-like_dom_sf"/>
</dbReference>
<comment type="caution">
    <text evidence="1">The sequence shown here is derived from an EMBL/GenBank/DDBJ whole genome shotgun (WGS) entry which is preliminary data.</text>
</comment>
<protein>
    <recommendedName>
        <fullName evidence="3">Death domain-containing protein</fullName>
    </recommendedName>
</protein>
<keyword evidence="2" id="KW-1185">Reference proteome</keyword>
<sequence>MPIAWVPLELQISEMRTKGINLVTKETIQEFNLANPEFMLNEFRLDEFLKLNILFGKIMYFDQPALHDFVIVQPSAMIFLLNQNEDNQGSQNETYLVPCLVKSTIPCEFLKFEEEKTICLAYQLTEEMIPSSLTFKLIGAAIATWPLKKSKGRVCLYYQSAIMHVDDSNELLLIIKGQRVEIYLSNQSSKHLISPDVAASIQECLTLVLQRVLLFYHECFGRSTSKLDVLNLFEIEVGEICKGELCVVPLFRAEKKKPWTCEKNKKHETRYCLEAKALSLDPNDQHLVRLAKQIGINLFDQFLLYLGLTRDEWEEIEYQYRQNGLLGMKLMALYEWKKKNETVKLQALLDALNGIERPHYLCQVRKLPLVLF</sequence>
<evidence type="ECO:0008006" key="3">
    <source>
        <dbReference type="Google" id="ProtNLM"/>
    </source>
</evidence>
<reference evidence="1" key="1">
    <citation type="submission" date="2021-03" db="EMBL/GenBank/DDBJ databases">
        <authorList>
            <person name="Bekaert M."/>
        </authorList>
    </citation>
    <scope>NUCLEOTIDE SEQUENCE</scope>
</reference>
<dbReference type="SUPFAM" id="SSF47986">
    <property type="entry name" value="DEATH domain"/>
    <property type="match status" value="1"/>
</dbReference>